<reference evidence="1" key="1">
    <citation type="submission" date="2021-06" db="EMBL/GenBank/DDBJ databases">
        <authorList>
            <person name="Kallberg Y."/>
            <person name="Tangrot J."/>
            <person name="Rosling A."/>
        </authorList>
    </citation>
    <scope>NUCLEOTIDE SEQUENCE</scope>
    <source>
        <strain evidence="1">MA461A</strain>
    </source>
</reference>
<feature type="non-terminal residue" evidence="1">
    <location>
        <position position="75"/>
    </location>
</feature>
<keyword evidence="2" id="KW-1185">Reference proteome</keyword>
<proteinExistence type="predicted"/>
<dbReference type="Proteomes" id="UP000789920">
    <property type="component" value="Unassembled WGS sequence"/>
</dbReference>
<gene>
    <name evidence="1" type="ORF">RPERSI_LOCUS18370</name>
</gene>
<protein>
    <submittedName>
        <fullName evidence="1">2250_t:CDS:1</fullName>
    </submittedName>
</protein>
<sequence length="75" mass="8623">NNIEIQIDYNESNVDLLYEITDNELLSKTSVDSDESDIEASTNCILGNMFSDFKGFDGEYEPYFPDFTSAMIFTW</sequence>
<evidence type="ECO:0000313" key="1">
    <source>
        <dbReference type="EMBL" id="CAG8786354.1"/>
    </source>
</evidence>
<accession>A0ACA9RC23</accession>
<feature type="non-terminal residue" evidence="1">
    <location>
        <position position="1"/>
    </location>
</feature>
<comment type="caution">
    <text evidence="1">The sequence shown here is derived from an EMBL/GenBank/DDBJ whole genome shotgun (WGS) entry which is preliminary data.</text>
</comment>
<organism evidence="1 2">
    <name type="scientific">Racocetra persica</name>
    <dbReference type="NCBI Taxonomy" id="160502"/>
    <lineage>
        <taxon>Eukaryota</taxon>
        <taxon>Fungi</taxon>
        <taxon>Fungi incertae sedis</taxon>
        <taxon>Mucoromycota</taxon>
        <taxon>Glomeromycotina</taxon>
        <taxon>Glomeromycetes</taxon>
        <taxon>Diversisporales</taxon>
        <taxon>Gigasporaceae</taxon>
        <taxon>Racocetra</taxon>
    </lineage>
</organism>
<name>A0ACA9RC23_9GLOM</name>
<dbReference type="EMBL" id="CAJVQC010048546">
    <property type="protein sequence ID" value="CAG8786354.1"/>
    <property type="molecule type" value="Genomic_DNA"/>
</dbReference>
<evidence type="ECO:0000313" key="2">
    <source>
        <dbReference type="Proteomes" id="UP000789920"/>
    </source>
</evidence>